<accession>A0A9P5XMJ1</accession>
<dbReference type="EMBL" id="MU151078">
    <property type="protein sequence ID" value="KAF9451876.1"/>
    <property type="molecule type" value="Genomic_DNA"/>
</dbReference>
<evidence type="ECO:0000313" key="1">
    <source>
        <dbReference type="EMBL" id="KAF9451876.1"/>
    </source>
</evidence>
<proteinExistence type="predicted"/>
<evidence type="ECO:0000313" key="2">
    <source>
        <dbReference type="Proteomes" id="UP000807342"/>
    </source>
</evidence>
<dbReference type="AlphaFoldDB" id="A0A9P5XMJ1"/>
<name>A0A9P5XMJ1_9AGAR</name>
<sequence length="80" mass="8598">MLMTLLLWNQDGGHSEGFFSTREPPASLAQLLIDLGSHGGEFSTSVVVGSQAARQCAILINKTLEDLTVYYVLPYVPATG</sequence>
<dbReference type="Proteomes" id="UP000807342">
    <property type="component" value="Unassembled WGS sequence"/>
</dbReference>
<protein>
    <submittedName>
        <fullName evidence="1">Uncharacterized protein</fullName>
    </submittedName>
</protein>
<organism evidence="1 2">
    <name type="scientific">Macrolepiota fuliginosa MF-IS2</name>
    <dbReference type="NCBI Taxonomy" id="1400762"/>
    <lineage>
        <taxon>Eukaryota</taxon>
        <taxon>Fungi</taxon>
        <taxon>Dikarya</taxon>
        <taxon>Basidiomycota</taxon>
        <taxon>Agaricomycotina</taxon>
        <taxon>Agaricomycetes</taxon>
        <taxon>Agaricomycetidae</taxon>
        <taxon>Agaricales</taxon>
        <taxon>Agaricineae</taxon>
        <taxon>Agaricaceae</taxon>
        <taxon>Macrolepiota</taxon>
    </lineage>
</organism>
<reference evidence="1" key="1">
    <citation type="submission" date="2020-11" db="EMBL/GenBank/DDBJ databases">
        <authorList>
            <consortium name="DOE Joint Genome Institute"/>
            <person name="Ahrendt S."/>
            <person name="Riley R."/>
            <person name="Andreopoulos W."/>
            <person name="Labutti K."/>
            <person name="Pangilinan J."/>
            <person name="Ruiz-Duenas F.J."/>
            <person name="Barrasa J.M."/>
            <person name="Sanchez-Garcia M."/>
            <person name="Camarero S."/>
            <person name="Miyauchi S."/>
            <person name="Serrano A."/>
            <person name="Linde D."/>
            <person name="Babiker R."/>
            <person name="Drula E."/>
            <person name="Ayuso-Fernandez I."/>
            <person name="Pacheco R."/>
            <person name="Padilla G."/>
            <person name="Ferreira P."/>
            <person name="Barriuso J."/>
            <person name="Kellner H."/>
            <person name="Castanera R."/>
            <person name="Alfaro M."/>
            <person name="Ramirez L."/>
            <person name="Pisabarro A.G."/>
            <person name="Kuo A."/>
            <person name="Tritt A."/>
            <person name="Lipzen A."/>
            <person name="He G."/>
            <person name="Yan M."/>
            <person name="Ng V."/>
            <person name="Cullen D."/>
            <person name="Martin F."/>
            <person name="Rosso M.-N."/>
            <person name="Henrissat B."/>
            <person name="Hibbett D."/>
            <person name="Martinez A.T."/>
            <person name="Grigoriev I.V."/>
        </authorList>
    </citation>
    <scope>NUCLEOTIDE SEQUENCE</scope>
    <source>
        <strain evidence="1">MF-IS2</strain>
    </source>
</reference>
<keyword evidence="2" id="KW-1185">Reference proteome</keyword>
<gene>
    <name evidence="1" type="ORF">P691DRAFT_806253</name>
</gene>
<comment type="caution">
    <text evidence="1">The sequence shown here is derived from an EMBL/GenBank/DDBJ whole genome shotgun (WGS) entry which is preliminary data.</text>
</comment>